<keyword evidence="3" id="KW-1185">Reference proteome</keyword>
<dbReference type="EMBL" id="FOJB01000001">
    <property type="protein sequence ID" value="SEW04663.1"/>
    <property type="molecule type" value="Genomic_DNA"/>
</dbReference>
<dbReference type="AlphaFoldDB" id="A0A1I0NT74"/>
<feature type="domain" description="HTH lysR-type" evidence="1">
    <location>
        <begin position="12"/>
        <end position="70"/>
    </location>
</feature>
<gene>
    <name evidence="2" type="ORF">SAMN05444851_1068</name>
</gene>
<sequence length="294" mass="33357">MTNRTSPALLFEMLRSFASLARTLNLSESVRELDSTRQTVRRHIASLESYKGCELFSFENRQYRLTEDGKNALREAEELIARGEAWLYDESKHVNELFYLAMQIGDVPYFLQQHPLTAIWDMGSPLIRFGFHAWARSEGALESPAFAPLRPYLMVFRFNADNGDWICTEVGEKSSYATWFGWEKYRSSVGKGIANLPGGPGFANLLAKPFHDIATTRGIRLDHIHTRIGHGDNNDLKAISYQRLAMACRFADGEFALATLIDRTRNVQIANLSDADRDAMDAEFTMNVVPPDDY</sequence>
<dbReference type="SUPFAM" id="SSF46785">
    <property type="entry name" value="Winged helix' DNA-binding domain"/>
    <property type="match status" value="1"/>
</dbReference>
<dbReference type="Pfam" id="PF00126">
    <property type="entry name" value="HTH_1"/>
    <property type="match status" value="1"/>
</dbReference>
<protein>
    <submittedName>
        <fullName evidence="2">Regulatory helix-turn-helix protein, lysR family</fullName>
    </submittedName>
</protein>
<name>A0A1I0NT74_9RHOB</name>
<dbReference type="RefSeq" id="WP_143064283.1">
    <property type="nucleotide sequence ID" value="NZ_FOJB01000001.1"/>
</dbReference>
<dbReference type="InterPro" id="IPR036388">
    <property type="entry name" value="WH-like_DNA-bd_sf"/>
</dbReference>
<evidence type="ECO:0000259" key="1">
    <source>
        <dbReference type="Pfam" id="PF00126"/>
    </source>
</evidence>
<accession>A0A1I0NT74</accession>
<evidence type="ECO:0000313" key="3">
    <source>
        <dbReference type="Proteomes" id="UP000199650"/>
    </source>
</evidence>
<dbReference type="InterPro" id="IPR036390">
    <property type="entry name" value="WH_DNA-bd_sf"/>
</dbReference>
<dbReference type="GO" id="GO:0003700">
    <property type="term" value="F:DNA-binding transcription factor activity"/>
    <property type="evidence" value="ECO:0007669"/>
    <property type="project" value="InterPro"/>
</dbReference>
<dbReference type="STRING" id="1173584.SAMN05444851_1068"/>
<organism evidence="2 3">
    <name type="scientific">Aliiroseovarius sediminilitoris</name>
    <dbReference type="NCBI Taxonomy" id="1173584"/>
    <lineage>
        <taxon>Bacteria</taxon>
        <taxon>Pseudomonadati</taxon>
        <taxon>Pseudomonadota</taxon>
        <taxon>Alphaproteobacteria</taxon>
        <taxon>Rhodobacterales</taxon>
        <taxon>Paracoccaceae</taxon>
        <taxon>Aliiroseovarius</taxon>
    </lineage>
</organism>
<dbReference type="Proteomes" id="UP000199650">
    <property type="component" value="Unassembled WGS sequence"/>
</dbReference>
<evidence type="ECO:0000313" key="2">
    <source>
        <dbReference type="EMBL" id="SEW04663.1"/>
    </source>
</evidence>
<reference evidence="2 3" key="1">
    <citation type="submission" date="2016-10" db="EMBL/GenBank/DDBJ databases">
        <authorList>
            <person name="de Groot N.N."/>
        </authorList>
    </citation>
    <scope>NUCLEOTIDE SEQUENCE [LARGE SCALE GENOMIC DNA]</scope>
    <source>
        <strain evidence="2 3">DSM 29439</strain>
    </source>
</reference>
<dbReference type="InterPro" id="IPR000847">
    <property type="entry name" value="LysR_HTH_N"/>
</dbReference>
<dbReference type="Gene3D" id="1.10.10.10">
    <property type="entry name" value="Winged helix-like DNA-binding domain superfamily/Winged helix DNA-binding domain"/>
    <property type="match status" value="1"/>
</dbReference>
<proteinExistence type="predicted"/>
<dbReference type="OrthoDB" id="7649166at2"/>